<accession>A0A9P6NPQ0</accession>
<reference evidence="1" key="1">
    <citation type="submission" date="2013-11" db="EMBL/GenBank/DDBJ databases">
        <title>Genome sequence of the fusiform rust pathogen reveals effectors for host alternation and coevolution with pine.</title>
        <authorList>
            <consortium name="DOE Joint Genome Institute"/>
            <person name="Smith K."/>
            <person name="Pendleton A."/>
            <person name="Kubisiak T."/>
            <person name="Anderson C."/>
            <person name="Salamov A."/>
            <person name="Aerts A."/>
            <person name="Riley R."/>
            <person name="Clum A."/>
            <person name="Lindquist E."/>
            <person name="Ence D."/>
            <person name="Campbell M."/>
            <person name="Kronenberg Z."/>
            <person name="Feau N."/>
            <person name="Dhillon B."/>
            <person name="Hamelin R."/>
            <person name="Burleigh J."/>
            <person name="Smith J."/>
            <person name="Yandell M."/>
            <person name="Nelson C."/>
            <person name="Grigoriev I."/>
            <person name="Davis J."/>
        </authorList>
    </citation>
    <scope>NUCLEOTIDE SEQUENCE</scope>
    <source>
        <strain evidence="1">G11</strain>
    </source>
</reference>
<sequence>MKSESGKNNQPSGHFLITGFKPNRMYYVNWQEPNFGPVWIKCRLESLQQPFVQSFSNWLFTTPIPMMVHHLHYGVVMC</sequence>
<dbReference type="Proteomes" id="UP000886653">
    <property type="component" value="Unassembled WGS sequence"/>
</dbReference>
<evidence type="ECO:0000313" key="2">
    <source>
        <dbReference type="Proteomes" id="UP000886653"/>
    </source>
</evidence>
<dbReference type="EMBL" id="MU167241">
    <property type="protein sequence ID" value="KAG0147994.1"/>
    <property type="molecule type" value="Genomic_DNA"/>
</dbReference>
<comment type="caution">
    <text evidence="1">The sequence shown here is derived from an EMBL/GenBank/DDBJ whole genome shotgun (WGS) entry which is preliminary data.</text>
</comment>
<keyword evidence="2" id="KW-1185">Reference proteome</keyword>
<gene>
    <name evidence="1" type="ORF">CROQUDRAFT_721912</name>
</gene>
<organism evidence="1 2">
    <name type="scientific">Cronartium quercuum f. sp. fusiforme G11</name>
    <dbReference type="NCBI Taxonomy" id="708437"/>
    <lineage>
        <taxon>Eukaryota</taxon>
        <taxon>Fungi</taxon>
        <taxon>Dikarya</taxon>
        <taxon>Basidiomycota</taxon>
        <taxon>Pucciniomycotina</taxon>
        <taxon>Pucciniomycetes</taxon>
        <taxon>Pucciniales</taxon>
        <taxon>Coleosporiaceae</taxon>
        <taxon>Cronartium</taxon>
    </lineage>
</organism>
<proteinExistence type="predicted"/>
<name>A0A9P6NPQ0_9BASI</name>
<dbReference type="AlphaFoldDB" id="A0A9P6NPQ0"/>
<protein>
    <submittedName>
        <fullName evidence="1">Uncharacterized protein</fullName>
    </submittedName>
</protein>
<evidence type="ECO:0000313" key="1">
    <source>
        <dbReference type="EMBL" id="KAG0147994.1"/>
    </source>
</evidence>